<organism evidence="1 2">
    <name type="scientific">Candidatus Lambdaproteobacteria bacterium RIFOXYD2_FULL_56_26</name>
    <dbReference type="NCBI Taxonomy" id="1817773"/>
    <lineage>
        <taxon>Bacteria</taxon>
        <taxon>Pseudomonadati</taxon>
        <taxon>Pseudomonadota</taxon>
        <taxon>Candidatus Lambdaproteobacteria</taxon>
    </lineage>
</organism>
<name>A0A1F6GU99_9PROT</name>
<evidence type="ECO:0000313" key="2">
    <source>
        <dbReference type="Proteomes" id="UP000177583"/>
    </source>
</evidence>
<sequence>MPLPLTQGWARALVLGLGERLLERLNLGGSALSFGAGSPPKGVALSPVGGPDFPVFASNQPAVIQKASRGSSPFLCPSGF</sequence>
<protein>
    <submittedName>
        <fullName evidence="1">Uncharacterized protein</fullName>
    </submittedName>
</protein>
<dbReference type="Proteomes" id="UP000177583">
    <property type="component" value="Unassembled WGS sequence"/>
</dbReference>
<dbReference type="EMBL" id="MFNF01000032">
    <property type="protein sequence ID" value="OGH01571.1"/>
    <property type="molecule type" value="Genomic_DNA"/>
</dbReference>
<gene>
    <name evidence="1" type="ORF">A2557_04020</name>
</gene>
<comment type="caution">
    <text evidence="1">The sequence shown here is derived from an EMBL/GenBank/DDBJ whole genome shotgun (WGS) entry which is preliminary data.</text>
</comment>
<accession>A0A1F6GU99</accession>
<reference evidence="1 2" key="1">
    <citation type="journal article" date="2016" name="Nat. Commun.">
        <title>Thousands of microbial genomes shed light on interconnected biogeochemical processes in an aquifer system.</title>
        <authorList>
            <person name="Anantharaman K."/>
            <person name="Brown C.T."/>
            <person name="Hug L.A."/>
            <person name="Sharon I."/>
            <person name="Castelle C.J."/>
            <person name="Probst A.J."/>
            <person name="Thomas B.C."/>
            <person name="Singh A."/>
            <person name="Wilkins M.J."/>
            <person name="Karaoz U."/>
            <person name="Brodie E.L."/>
            <person name="Williams K.H."/>
            <person name="Hubbard S.S."/>
            <person name="Banfield J.F."/>
        </authorList>
    </citation>
    <scope>NUCLEOTIDE SEQUENCE [LARGE SCALE GENOMIC DNA]</scope>
</reference>
<proteinExistence type="predicted"/>
<evidence type="ECO:0000313" key="1">
    <source>
        <dbReference type="EMBL" id="OGH01571.1"/>
    </source>
</evidence>
<dbReference type="AlphaFoldDB" id="A0A1F6GU99"/>